<dbReference type="HOGENOM" id="CLU_261654_0_0_1"/>
<dbReference type="RefSeq" id="XP_642550.1">
    <property type="nucleotide sequence ID" value="XM_637458.1"/>
</dbReference>
<dbReference type="SMR" id="Q8T250"/>
<evidence type="ECO:0000313" key="3">
    <source>
        <dbReference type="Proteomes" id="UP000002195"/>
    </source>
</evidence>
<organism evidence="2 3">
    <name type="scientific">Dictyostelium discoideum</name>
    <name type="common">Social amoeba</name>
    <dbReference type="NCBI Taxonomy" id="44689"/>
    <lineage>
        <taxon>Eukaryota</taxon>
        <taxon>Amoebozoa</taxon>
        <taxon>Evosea</taxon>
        <taxon>Eumycetozoa</taxon>
        <taxon>Dictyostelia</taxon>
        <taxon>Dictyosteliales</taxon>
        <taxon>Dictyosteliaceae</taxon>
        <taxon>Dictyostelium</taxon>
    </lineage>
</organism>
<dbReference type="VEuPathDB" id="AmoebaDB:DDB_G0277585"/>
<gene>
    <name evidence="2" type="ORF">DDB_G0277585</name>
</gene>
<dbReference type="dictyBase" id="DDB_G0277585"/>
<accession>Q54ZE7</accession>
<proteinExistence type="predicted"/>
<name>Q8T250_DICDI</name>
<dbReference type="FunCoup" id="Q8T250">
    <property type="interactions" value="3"/>
</dbReference>
<reference evidence="2 3" key="1">
    <citation type="journal article" date="2005" name="Nature">
        <title>The genome of the social amoeba Dictyostelium discoideum.</title>
        <authorList>
            <consortium name="The Dictyostelium discoideum Sequencing Consortium"/>
            <person name="Eichinger L."/>
            <person name="Pachebat J.A."/>
            <person name="Glockner G."/>
            <person name="Rajandream M.A."/>
            <person name="Sucgang R."/>
            <person name="Berriman M."/>
            <person name="Song J."/>
            <person name="Olsen R."/>
            <person name="Szafranski K."/>
            <person name="Xu Q."/>
            <person name="Tunggal B."/>
            <person name="Kummerfeld S."/>
            <person name="Madera M."/>
            <person name="Konfortov B.A."/>
            <person name="Rivero F."/>
            <person name="Bankier A.T."/>
            <person name="Lehmann R."/>
            <person name="Hamlin N."/>
            <person name="Davies R."/>
            <person name="Gaudet P."/>
            <person name="Fey P."/>
            <person name="Pilcher K."/>
            <person name="Chen G."/>
            <person name="Saunders D."/>
            <person name="Sodergren E."/>
            <person name="Davis P."/>
            <person name="Kerhornou A."/>
            <person name="Nie X."/>
            <person name="Hall N."/>
            <person name="Anjard C."/>
            <person name="Hemphill L."/>
            <person name="Bason N."/>
            <person name="Farbrother P."/>
            <person name="Desany B."/>
            <person name="Just E."/>
            <person name="Morio T."/>
            <person name="Rost R."/>
            <person name="Churcher C."/>
            <person name="Cooper J."/>
            <person name="Haydock S."/>
            <person name="van Driessche N."/>
            <person name="Cronin A."/>
            <person name="Goodhead I."/>
            <person name="Muzny D."/>
            <person name="Mourier T."/>
            <person name="Pain A."/>
            <person name="Lu M."/>
            <person name="Harper D."/>
            <person name="Lindsay R."/>
            <person name="Hauser H."/>
            <person name="James K."/>
            <person name="Quiles M."/>
            <person name="Madan Babu M."/>
            <person name="Saito T."/>
            <person name="Buchrieser C."/>
            <person name="Wardroper A."/>
            <person name="Felder M."/>
            <person name="Thangavelu M."/>
            <person name="Johnson D."/>
            <person name="Knights A."/>
            <person name="Loulseged H."/>
            <person name="Mungall K."/>
            <person name="Oliver K."/>
            <person name="Price C."/>
            <person name="Quail M.A."/>
            <person name="Urushihara H."/>
            <person name="Hernandez J."/>
            <person name="Rabbinowitsch E."/>
            <person name="Steffen D."/>
            <person name="Sanders M."/>
            <person name="Ma J."/>
            <person name="Kohara Y."/>
            <person name="Sharp S."/>
            <person name="Simmonds M."/>
            <person name="Spiegler S."/>
            <person name="Tivey A."/>
            <person name="Sugano S."/>
            <person name="White B."/>
            <person name="Walker D."/>
            <person name="Woodward J."/>
            <person name="Winckler T."/>
            <person name="Tanaka Y."/>
            <person name="Shaulsky G."/>
            <person name="Schleicher M."/>
            <person name="Weinstock G."/>
            <person name="Rosenthal A."/>
            <person name="Cox E.C."/>
            <person name="Chisholm R.L."/>
            <person name="Gibbs R."/>
            <person name="Loomis W.F."/>
            <person name="Platzer M."/>
            <person name="Kay R.R."/>
            <person name="Williams J."/>
            <person name="Dear P.H."/>
            <person name="Noegel A.A."/>
            <person name="Barrell B."/>
            <person name="Kuspa A."/>
        </authorList>
    </citation>
    <scope>NUCLEOTIDE SEQUENCE [LARGE SCALE GENOMIC DNA]</scope>
    <source>
        <strain evidence="2 3">AX4</strain>
    </source>
</reference>
<feature type="region of interest" description="Disordered" evidence="1">
    <location>
        <begin position="727"/>
        <end position="755"/>
    </location>
</feature>
<evidence type="ECO:0000256" key="1">
    <source>
        <dbReference type="SAM" id="MobiDB-lite"/>
    </source>
</evidence>
<evidence type="ECO:0000313" key="2">
    <source>
        <dbReference type="EMBL" id="EAL68610.1"/>
    </source>
</evidence>
<dbReference type="KEGG" id="ddi:DDB_G0277585"/>
<dbReference type="GeneID" id="8621112"/>
<dbReference type="EMBL" id="AAFI02000020">
    <property type="protein sequence ID" value="EAL68610.1"/>
    <property type="molecule type" value="Genomic_DNA"/>
</dbReference>
<feature type="compositionally biased region" description="Low complexity" evidence="1">
    <location>
        <begin position="737"/>
        <end position="748"/>
    </location>
</feature>
<comment type="caution">
    <text evidence="2">The sequence shown here is derived from an EMBL/GenBank/DDBJ whole genome shotgun (WGS) entry which is preliminary data.</text>
</comment>
<dbReference type="PANTHER" id="PTHR32457:SF62">
    <property type="entry name" value="F-BOX DOMAIN-CONTAINING PROTEIN-RELATED"/>
    <property type="match status" value="1"/>
</dbReference>
<dbReference type="PaxDb" id="44689-DDB0169302"/>
<dbReference type="PhylomeDB" id="Q8T250"/>
<dbReference type="STRING" id="44689.Q8T250"/>
<dbReference type="Proteomes" id="UP000002195">
    <property type="component" value="Unassembled WGS sequence"/>
</dbReference>
<sequence>MIKNDLLPLIKDKIKHGDHIEITLHSIKDLFSKLSTEPLIKKNSNNNKYKDEDYLEIIELLMKHRRDQFEITDLIMIAVKVYSPDIIRLLVNEPYSVIIYPTTFEFAITDSNLETIKELVNLEPINFKNYGIKLISEEFKRKSLSLAAHRKTLKTSITEYIFNNPSLYSIPPPLSSLNNQQKQRLSNKRLKLFLLIYNNNNNNNNDNDDEEIEYEYIDFEDFMKLKSSDLLGSLMELDIVVLRITYQSFDSFIKMYHPYERLQVGIKIILKYDIRIPEKKREEILEKANKIDRNNETGFNKLKELRKLVAIELSNQINFYLYYWKAYRENIKKLCKIHRKRGLPDNNIEDQEAIYLNHPQAGDEDIEQVELLSYNLNSDSEEEDEIDKNVVEQNYSFEEYFNYSKRLKKESVFDKSNRYSDLLNSYLKAIKEGNIEKLEDVDTNNPMFQLDVSKYHKFQLPNEKEDVLKIWEYFNRHSFKQMIQNYGILIEFISSVINVIPPLELKISNIDDLLFSPEKLGTFLFHQLHNKNFNVIELLLNSFDDINFKYQPIELASLIDQERFLFDNEGELLQVDKKFALQIIRVIELVMDKVNKLTKDQKNTENILTTSYRLILNNLYDQLLRVKGLTIDQLEYVRSIIPEQLLSNNYEIYRIFFYLNIRSSKLTKYIIERPRILRYSAVLINNYYDTIAPITNEISCFDLRKFFKFDLFTYDYILGRESIQYSSGSSGSGSDSGSGSSSSGSSGDDGSKNNNKKYITQVDTLLRELIKQLSHDICTNVSNRDRIVKGKDFFNLSLNADLKFSLNIGRKDLFWESLDWIEQYMIKNENLMRRQFYQFNSPYESLLPTGTIFSNVNIIKKELPSKELTTIESSFLKIDNFEKPIPNESTIKVNWNSDKLIEPFKPIPKLINSFKFSDEVKDSVCKVMNVNEIQRFIQYNFFESFFQNEIYLYSSCMNREDLMSFLLNNYNIEAYFLLGPSGGYLECKLIFENHFEKLKNISNLNQWFESRYSQFSSALLNSFLKYICKENNITRYNQFIQHDNLQIRKQIIKEIIGILFDRFLSCDGYNDDEYDDEDDEDDNGEDTNQSLASIIKNQNNKVLLIQSIIEQSDTQLYFKSALDQFLLESKEDRKNDEINSPFIENNKNPFLQFFIKGNIKTCDIILEYYPNQFKITKDSITEALKLENIHIIKYYYKVDNCKNLINNFKNDNNLLKHLKNELSKHPIYKYHLTWL</sequence>
<dbReference type="PANTHER" id="PTHR32457">
    <property type="entry name" value="F-BOX DOMAIN-CONTAINING PROTEIN-RELATED"/>
    <property type="match status" value="1"/>
</dbReference>
<dbReference type="AlphaFoldDB" id="Q8T250"/>
<dbReference type="InParanoid" id="Q8T250"/>
<protein>
    <submittedName>
        <fullName evidence="2">Uncharacterized protein</fullName>
    </submittedName>
</protein>
<keyword evidence="3" id="KW-1185">Reference proteome</keyword>
<accession>Q8T250</accession>